<gene>
    <name evidence="1" type="ORF">SAMN02745120_0195</name>
</gene>
<proteinExistence type="predicted"/>
<accession>A0A1T4ZQ86</accession>
<name>A0A1T4ZQ86_9FIRM</name>
<dbReference type="RefSeq" id="WP_079588202.1">
    <property type="nucleotide sequence ID" value="NZ_CP154629.1"/>
</dbReference>
<evidence type="ECO:0008006" key="3">
    <source>
        <dbReference type="Google" id="ProtNLM"/>
    </source>
</evidence>
<protein>
    <recommendedName>
        <fullName evidence="3">ACT domain-containing protein</fullName>
    </recommendedName>
</protein>
<dbReference type="Proteomes" id="UP000243406">
    <property type="component" value="Unassembled WGS sequence"/>
</dbReference>
<keyword evidence="2" id="KW-1185">Reference proteome</keyword>
<sequence length="67" mass="7494">MQTNVQVNLISGIDSALRAVTMLRRKGIKFYEISIYSNSLSLIIPIETESIVRAQLSKLSDIEVLVN</sequence>
<dbReference type="AlphaFoldDB" id="A0A1T4ZQ86"/>
<dbReference type="EMBL" id="FUYN01000001">
    <property type="protein sequence ID" value="SKB24850.1"/>
    <property type="molecule type" value="Genomic_DNA"/>
</dbReference>
<evidence type="ECO:0000313" key="1">
    <source>
        <dbReference type="EMBL" id="SKB24850.1"/>
    </source>
</evidence>
<reference evidence="2" key="1">
    <citation type="submission" date="2017-02" db="EMBL/GenBank/DDBJ databases">
        <authorList>
            <person name="Varghese N."/>
            <person name="Submissions S."/>
        </authorList>
    </citation>
    <scope>NUCLEOTIDE SEQUENCE [LARGE SCALE GENOMIC DNA]</scope>
    <source>
        <strain evidence="2">ATCC 35199</strain>
    </source>
</reference>
<organism evidence="1 2">
    <name type="scientific">Acetoanaerobium noterae</name>
    <dbReference type="NCBI Taxonomy" id="745369"/>
    <lineage>
        <taxon>Bacteria</taxon>
        <taxon>Bacillati</taxon>
        <taxon>Bacillota</taxon>
        <taxon>Clostridia</taxon>
        <taxon>Peptostreptococcales</taxon>
        <taxon>Filifactoraceae</taxon>
        <taxon>Acetoanaerobium</taxon>
    </lineage>
</organism>
<evidence type="ECO:0000313" key="2">
    <source>
        <dbReference type="Proteomes" id="UP000243406"/>
    </source>
</evidence>